<reference evidence="1" key="2">
    <citation type="submission" date="2020-06" db="EMBL/GenBank/DDBJ databases">
        <title>Helianthus annuus Genome sequencing and assembly Release 2.</title>
        <authorList>
            <person name="Gouzy J."/>
            <person name="Langlade N."/>
            <person name="Munos S."/>
        </authorList>
    </citation>
    <scope>NUCLEOTIDE SEQUENCE</scope>
    <source>
        <tissue evidence="1">Leaves</tissue>
    </source>
</reference>
<gene>
    <name evidence="1" type="ORF">HanXRQr2_Chr04g0139671</name>
</gene>
<evidence type="ECO:0000313" key="2">
    <source>
        <dbReference type="Proteomes" id="UP000215914"/>
    </source>
</evidence>
<dbReference type="Gramene" id="mRNA:HanXRQr2_Chr04g0139671">
    <property type="protein sequence ID" value="mRNA:HanXRQr2_Chr04g0139671"/>
    <property type="gene ID" value="HanXRQr2_Chr04g0139671"/>
</dbReference>
<comment type="caution">
    <text evidence="1">The sequence shown here is derived from an EMBL/GenBank/DDBJ whole genome shotgun (WGS) entry which is preliminary data.</text>
</comment>
<dbReference type="Proteomes" id="UP000215914">
    <property type="component" value="Unassembled WGS sequence"/>
</dbReference>
<proteinExistence type="predicted"/>
<protein>
    <submittedName>
        <fullName evidence="1">Uncharacterized protein</fullName>
    </submittedName>
</protein>
<dbReference type="EMBL" id="MNCJ02000319">
    <property type="protein sequence ID" value="KAF5807934.1"/>
    <property type="molecule type" value="Genomic_DNA"/>
</dbReference>
<name>A0A9K3NPF4_HELAN</name>
<accession>A0A9K3NPF4</accession>
<evidence type="ECO:0000313" key="1">
    <source>
        <dbReference type="EMBL" id="KAF5807934.1"/>
    </source>
</evidence>
<organism evidence="1 2">
    <name type="scientific">Helianthus annuus</name>
    <name type="common">Common sunflower</name>
    <dbReference type="NCBI Taxonomy" id="4232"/>
    <lineage>
        <taxon>Eukaryota</taxon>
        <taxon>Viridiplantae</taxon>
        <taxon>Streptophyta</taxon>
        <taxon>Embryophyta</taxon>
        <taxon>Tracheophyta</taxon>
        <taxon>Spermatophyta</taxon>
        <taxon>Magnoliopsida</taxon>
        <taxon>eudicotyledons</taxon>
        <taxon>Gunneridae</taxon>
        <taxon>Pentapetalae</taxon>
        <taxon>asterids</taxon>
        <taxon>campanulids</taxon>
        <taxon>Asterales</taxon>
        <taxon>Asteraceae</taxon>
        <taxon>Asteroideae</taxon>
        <taxon>Heliantheae alliance</taxon>
        <taxon>Heliantheae</taxon>
        <taxon>Helianthus</taxon>
    </lineage>
</organism>
<reference evidence="1" key="1">
    <citation type="journal article" date="2017" name="Nature">
        <title>The sunflower genome provides insights into oil metabolism, flowering and Asterid evolution.</title>
        <authorList>
            <person name="Badouin H."/>
            <person name="Gouzy J."/>
            <person name="Grassa C.J."/>
            <person name="Murat F."/>
            <person name="Staton S.E."/>
            <person name="Cottret L."/>
            <person name="Lelandais-Briere C."/>
            <person name="Owens G.L."/>
            <person name="Carrere S."/>
            <person name="Mayjonade B."/>
            <person name="Legrand L."/>
            <person name="Gill N."/>
            <person name="Kane N.C."/>
            <person name="Bowers J.E."/>
            <person name="Hubner S."/>
            <person name="Bellec A."/>
            <person name="Berard A."/>
            <person name="Berges H."/>
            <person name="Blanchet N."/>
            <person name="Boniface M.C."/>
            <person name="Brunel D."/>
            <person name="Catrice O."/>
            <person name="Chaidir N."/>
            <person name="Claudel C."/>
            <person name="Donnadieu C."/>
            <person name="Faraut T."/>
            <person name="Fievet G."/>
            <person name="Helmstetter N."/>
            <person name="King M."/>
            <person name="Knapp S.J."/>
            <person name="Lai Z."/>
            <person name="Le Paslier M.C."/>
            <person name="Lippi Y."/>
            <person name="Lorenzon L."/>
            <person name="Mandel J.R."/>
            <person name="Marage G."/>
            <person name="Marchand G."/>
            <person name="Marquand E."/>
            <person name="Bret-Mestries E."/>
            <person name="Morien E."/>
            <person name="Nambeesan S."/>
            <person name="Nguyen T."/>
            <person name="Pegot-Espagnet P."/>
            <person name="Pouilly N."/>
            <person name="Raftis F."/>
            <person name="Sallet E."/>
            <person name="Schiex T."/>
            <person name="Thomas J."/>
            <person name="Vandecasteele C."/>
            <person name="Vares D."/>
            <person name="Vear F."/>
            <person name="Vautrin S."/>
            <person name="Crespi M."/>
            <person name="Mangin B."/>
            <person name="Burke J.M."/>
            <person name="Salse J."/>
            <person name="Munos S."/>
            <person name="Vincourt P."/>
            <person name="Rieseberg L.H."/>
            <person name="Langlade N.B."/>
        </authorList>
    </citation>
    <scope>NUCLEOTIDE SEQUENCE</scope>
    <source>
        <tissue evidence="1">Leaves</tissue>
    </source>
</reference>
<keyword evidence="2" id="KW-1185">Reference proteome</keyword>
<sequence>MSESINKRKIRSYKSWYFAKASKDDQQNVAEMAAISTASGGKFDKKLVGEKPPKHEKIYMKFLPTSKDHEWVP</sequence>
<dbReference type="AlphaFoldDB" id="A0A9K3NPF4"/>